<proteinExistence type="predicted"/>
<protein>
    <submittedName>
        <fullName evidence="1">Uncharacterized protein</fullName>
    </submittedName>
</protein>
<reference evidence="1 2" key="1">
    <citation type="submission" date="2018-01" db="EMBL/GenBank/DDBJ databases">
        <title>The complete genome sequence of Chromatium okenii LaCa, a purple sulfur bacterium with a turbulent life.</title>
        <authorList>
            <person name="Luedin S.M."/>
            <person name="Liechti N."/>
            <person name="Storelli N."/>
            <person name="Danza F."/>
            <person name="Wittwer M."/>
            <person name="Pothier J.F."/>
            <person name="Tonolla M.A."/>
        </authorList>
    </citation>
    <scope>NUCLEOTIDE SEQUENCE [LARGE SCALE GENOMIC DNA]</scope>
    <source>
        <strain evidence="1 2">LaCa</strain>
    </source>
</reference>
<name>A0A2S7XR73_9GAMM</name>
<sequence>MHTFQLNAQINEHGILSVALPKEWAKQSVNILLVLEPQADSTDAQQRKLKLKASLNNAVSLNIFDGVDGVEWQKVQRQDRALAWEE</sequence>
<comment type="caution">
    <text evidence="1">The sequence shown here is derived from an EMBL/GenBank/DDBJ whole genome shotgun (WGS) entry which is preliminary data.</text>
</comment>
<dbReference type="Proteomes" id="UP000239936">
    <property type="component" value="Unassembled WGS sequence"/>
</dbReference>
<dbReference type="RefSeq" id="WP_105073852.1">
    <property type="nucleotide sequence ID" value="NZ_JAFLKP010000142.1"/>
</dbReference>
<evidence type="ECO:0000313" key="1">
    <source>
        <dbReference type="EMBL" id="PQJ96220.1"/>
    </source>
</evidence>
<keyword evidence="2" id="KW-1185">Reference proteome</keyword>
<accession>A0A2S7XR73</accession>
<dbReference type="EMBL" id="PPGH01000035">
    <property type="protein sequence ID" value="PQJ96220.1"/>
    <property type="molecule type" value="Genomic_DNA"/>
</dbReference>
<dbReference type="OrthoDB" id="5572858at2"/>
<organism evidence="1 2">
    <name type="scientific">Chromatium okenii</name>
    <dbReference type="NCBI Taxonomy" id="61644"/>
    <lineage>
        <taxon>Bacteria</taxon>
        <taxon>Pseudomonadati</taxon>
        <taxon>Pseudomonadota</taxon>
        <taxon>Gammaproteobacteria</taxon>
        <taxon>Chromatiales</taxon>
        <taxon>Chromatiaceae</taxon>
        <taxon>Chromatium</taxon>
    </lineage>
</organism>
<evidence type="ECO:0000313" key="2">
    <source>
        <dbReference type="Proteomes" id="UP000239936"/>
    </source>
</evidence>
<gene>
    <name evidence="1" type="ORF">CXB77_10560</name>
</gene>
<dbReference type="AlphaFoldDB" id="A0A2S7XR73"/>